<sequence>MLAMAIAVALLAAPSRALAAVVDHFTVGQEFSKTGMVPEELSSTFTYQLTRVAGRDGVAPLPANAEGDTYTFTLDGDTSKDISLTLGNAAAADALTFSHAGVFSYQLRCVTDPSGTEGLTVDDTVYDVEIEVNNTDDGLAVSHVVIRRESDGYKPDTASFSHSFEGQPEPVPGPEKPVEILGVKLPVAGDATWGLIQLSTAICIGGAVLIVMAIRRKKKEREARS</sequence>
<feature type="domain" description="Streptococcal pilin isopeptide linkage" evidence="4">
    <location>
        <begin position="64"/>
        <end position="143"/>
    </location>
</feature>
<dbReference type="InterPro" id="IPR038174">
    <property type="entry name" value="Strep_pil_link_sf"/>
</dbReference>
<dbReference type="Gene3D" id="2.60.40.3050">
    <property type="match status" value="1"/>
</dbReference>
<evidence type="ECO:0000259" key="4">
    <source>
        <dbReference type="Pfam" id="PF12892"/>
    </source>
</evidence>
<proteinExistence type="predicted"/>
<protein>
    <recommendedName>
        <fullName evidence="4">Streptococcal pilin isopeptide linkage domain-containing protein</fullName>
    </recommendedName>
</protein>
<dbReference type="Proteomes" id="UP000054078">
    <property type="component" value="Unassembled WGS sequence"/>
</dbReference>
<feature type="transmembrane region" description="Helical" evidence="2">
    <location>
        <begin position="193"/>
        <end position="214"/>
    </location>
</feature>
<keyword evidence="2" id="KW-0472">Membrane</keyword>
<feature type="signal peptide" evidence="3">
    <location>
        <begin position="1"/>
        <end position="19"/>
    </location>
</feature>
<keyword evidence="3" id="KW-0732">Signal</keyword>
<name>A0A100YWG1_TRASO</name>
<comment type="caution">
    <text evidence="5">The sequence shown here is derived from an EMBL/GenBank/DDBJ whole genome shotgun (WGS) entry which is preliminary data.</text>
</comment>
<evidence type="ECO:0000313" key="5">
    <source>
        <dbReference type="EMBL" id="KUH58943.1"/>
    </source>
</evidence>
<evidence type="ECO:0000313" key="6">
    <source>
        <dbReference type="Proteomes" id="UP000054078"/>
    </source>
</evidence>
<dbReference type="AlphaFoldDB" id="A0A100YWG1"/>
<gene>
    <name evidence="5" type="ORF">AUL39_00940</name>
</gene>
<organism evidence="5 6">
    <name type="scientific">Tractidigestivibacter scatoligenes</name>
    <name type="common">Olsenella scatoligenes</name>
    <dbReference type="NCBI Taxonomy" id="1299998"/>
    <lineage>
        <taxon>Bacteria</taxon>
        <taxon>Bacillati</taxon>
        <taxon>Actinomycetota</taxon>
        <taxon>Coriobacteriia</taxon>
        <taxon>Coriobacteriales</taxon>
        <taxon>Atopobiaceae</taxon>
        <taxon>Tractidigestivibacter</taxon>
    </lineage>
</organism>
<keyword evidence="2" id="KW-1133">Transmembrane helix</keyword>
<evidence type="ECO:0000256" key="1">
    <source>
        <dbReference type="SAM" id="MobiDB-lite"/>
    </source>
</evidence>
<reference evidence="5 6" key="1">
    <citation type="submission" date="2015-12" db="EMBL/GenBank/DDBJ databases">
        <title>Draft Genome Sequence of Olsenella scatoligenes SK9K4T; a Producer of 3-Methylindole- (skatole) and 4-Methylphenol- (p-cresol) Isolated from Pig Feces.</title>
        <authorList>
            <person name="Li X."/>
            <person name="Borg B."/>
            <person name="Canibe N."/>
        </authorList>
    </citation>
    <scope>NUCLEOTIDE SEQUENCE [LARGE SCALE GENOMIC DNA]</scope>
    <source>
        <strain evidence="5 6">SK9K4</strain>
    </source>
</reference>
<keyword evidence="6" id="KW-1185">Reference proteome</keyword>
<accession>A0A100YWG1</accession>
<dbReference type="EMBL" id="LOJF01000001">
    <property type="protein sequence ID" value="KUH58943.1"/>
    <property type="molecule type" value="Genomic_DNA"/>
</dbReference>
<dbReference type="InterPro" id="IPR022464">
    <property type="entry name" value="Strep_pil_isopept_link"/>
</dbReference>
<dbReference type="Pfam" id="PF12892">
    <property type="entry name" value="FctA"/>
    <property type="match status" value="1"/>
</dbReference>
<evidence type="ECO:0000256" key="2">
    <source>
        <dbReference type="SAM" id="Phobius"/>
    </source>
</evidence>
<feature type="region of interest" description="Disordered" evidence="1">
    <location>
        <begin position="153"/>
        <end position="172"/>
    </location>
</feature>
<keyword evidence="2" id="KW-0812">Transmembrane</keyword>
<dbReference type="STRING" id="1299998.AUL39_00940"/>
<evidence type="ECO:0000256" key="3">
    <source>
        <dbReference type="SAM" id="SignalP"/>
    </source>
</evidence>
<feature type="chain" id="PRO_5007091665" description="Streptococcal pilin isopeptide linkage domain-containing protein" evidence="3">
    <location>
        <begin position="20"/>
        <end position="225"/>
    </location>
</feature>